<reference evidence="2 3" key="1">
    <citation type="submission" date="2016-10" db="EMBL/GenBank/DDBJ databases">
        <authorList>
            <person name="Varghese N."/>
            <person name="Submissions S."/>
        </authorList>
    </citation>
    <scope>NUCLEOTIDE SEQUENCE [LARGE SCALE GENOMIC DNA]</scope>
    <source>
        <strain evidence="2 3">DSM 5563</strain>
    </source>
</reference>
<proteinExistence type="predicted"/>
<dbReference type="InterPro" id="IPR025391">
    <property type="entry name" value="DUF4123"/>
</dbReference>
<sequence>MIKLQRHPESLIDSLLLDYIKTYKNIWLLTDPRAGVYPQIAWHETIAAEQRWVIRDPQDKHSHDSKCLQLFKLSAADIDLIKQSVLIAKGETQFAANAICGWFVSPRSSEMVIKHLMNMLDLQDQSQLTRYMFRYYDRRVLNWLIDILSPKQLSNLLGTVEHYIFNDRFNEVITLSHDSQVIAEDRPCLVSTHQRERIEKIKWCNKTLLLFKEIEQRELPKECEPSLMQAIEKAYRLQLSKASDIVAYGYYSLIYGEQFNHRQDIEALITDGVLEGNSVNNIIKAQTAVFLSGI</sequence>
<protein>
    <recommendedName>
        <fullName evidence="1">DUF4123 domain-containing protein</fullName>
    </recommendedName>
</protein>
<feature type="domain" description="DUF4123" evidence="1">
    <location>
        <begin position="67"/>
        <end position="154"/>
    </location>
</feature>
<dbReference type="RefSeq" id="WP_074825151.1">
    <property type="nucleotide sequence ID" value="NZ_FOLW01000026.1"/>
</dbReference>
<dbReference type="Proteomes" id="UP000226420">
    <property type="component" value="Unassembled WGS sequence"/>
</dbReference>
<comment type="caution">
    <text evidence="2">The sequence shown here is derived from an EMBL/GenBank/DDBJ whole genome shotgun (WGS) entry which is preliminary data.</text>
</comment>
<accession>A0AAJ4WDU1</accession>
<gene>
    <name evidence="2" type="ORF">SAMN02745723_1263</name>
</gene>
<dbReference type="AlphaFoldDB" id="A0AAJ4WDU1"/>
<dbReference type="Pfam" id="PF13503">
    <property type="entry name" value="DUF4123"/>
    <property type="match status" value="1"/>
</dbReference>
<evidence type="ECO:0000313" key="2">
    <source>
        <dbReference type="EMBL" id="SFD50735.1"/>
    </source>
</evidence>
<name>A0AAJ4WDU1_9GAMM</name>
<dbReference type="EMBL" id="FOLW01000026">
    <property type="protein sequence ID" value="SFD50735.1"/>
    <property type="molecule type" value="Genomic_DNA"/>
</dbReference>
<evidence type="ECO:0000259" key="1">
    <source>
        <dbReference type="Pfam" id="PF13503"/>
    </source>
</evidence>
<organism evidence="2 3">
    <name type="scientific">Pragia fontium DSM 5563 = ATCC 49100</name>
    <dbReference type="NCBI Taxonomy" id="1122977"/>
    <lineage>
        <taxon>Bacteria</taxon>
        <taxon>Pseudomonadati</taxon>
        <taxon>Pseudomonadota</taxon>
        <taxon>Gammaproteobacteria</taxon>
        <taxon>Enterobacterales</taxon>
        <taxon>Budviciaceae</taxon>
        <taxon>Pragia</taxon>
    </lineage>
</organism>
<evidence type="ECO:0000313" key="3">
    <source>
        <dbReference type="Proteomes" id="UP000226420"/>
    </source>
</evidence>